<dbReference type="InterPro" id="IPR027417">
    <property type="entry name" value="P-loop_NTPase"/>
</dbReference>
<keyword evidence="8" id="KW-1133">Transmembrane helix</keyword>
<evidence type="ECO:0000256" key="8">
    <source>
        <dbReference type="ARBA" id="ARBA00022989"/>
    </source>
</evidence>
<dbReference type="KEGG" id="cci:CC1G_00820"/>
<evidence type="ECO:0000256" key="13">
    <source>
        <dbReference type="SAM" id="MobiDB-lite"/>
    </source>
</evidence>
<evidence type="ECO:0000259" key="15">
    <source>
        <dbReference type="SMART" id="SM01024"/>
    </source>
</evidence>
<evidence type="ECO:0000256" key="10">
    <source>
        <dbReference type="ARBA" id="ARBA00023136"/>
    </source>
</evidence>
<comment type="subcellular location">
    <subcellularLocation>
        <location evidence="1">Mitochondrion inner membrane</location>
        <topology evidence="1">Single-pass membrane protein</topology>
    </subcellularLocation>
</comment>
<dbReference type="OrthoDB" id="10251412at2759"/>
<dbReference type="InterPro" id="IPR003593">
    <property type="entry name" value="AAA+_ATPase"/>
</dbReference>
<dbReference type="STRING" id="240176.A8N8U5"/>
<evidence type="ECO:0000256" key="4">
    <source>
        <dbReference type="ARBA" id="ARBA00022741"/>
    </source>
</evidence>
<evidence type="ECO:0000256" key="11">
    <source>
        <dbReference type="ARBA" id="ARBA00048778"/>
    </source>
</evidence>
<dbReference type="Proteomes" id="UP000001861">
    <property type="component" value="Unassembled WGS sequence"/>
</dbReference>
<reference evidence="16 17" key="1">
    <citation type="journal article" date="2010" name="Proc. Natl. Acad. Sci. U.S.A.">
        <title>Insights into evolution of multicellular fungi from the assembled chromosomes of the mushroom Coprinopsis cinerea (Coprinus cinereus).</title>
        <authorList>
            <person name="Stajich J.E."/>
            <person name="Wilke S.K."/>
            <person name="Ahren D."/>
            <person name="Au C.H."/>
            <person name="Birren B.W."/>
            <person name="Borodovsky M."/>
            <person name="Burns C."/>
            <person name="Canback B."/>
            <person name="Casselton L.A."/>
            <person name="Cheng C.K."/>
            <person name="Deng J."/>
            <person name="Dietrich F.S."/>
            <person name="Fargo D.C."/>
            <person name="Farman M.L."/>
            <person name="Gathman A.C."/>
            <person name="Goldberg J."/>
            <person name="Guigo R."/>
            <person name="Hoegger P.J."/>
            <person name="Hooker J.B."/>
            <person name="Huggins A."/>
            <person name="James T.Y."/>
            <person name="Kamada T."/>
            <person name="Kilaru S."/>
            <person name="Kodira C."/>
            <person name="Kues U."/>
            <person name="Kupfer D."/>
            <person name="Kwan H.S."/>
            <person name="Lomsadze A."/>
            <person name="Li W."/>
            <person name="Lilly W.W."/>
            <person name="Ma L.J."/>
            <person name="Mackey A.J."/>
            <person name="Manning G."/>
            <person name="Martin F."/>
            <person name="Muraguchi H."/>
            <person name="Natvig D.O."/>
            <person name="Palmerini H."/>
            <person name="Ramesh M.A."/>
            <person name="Rehmeyer C.J."/>
            <person name="Roe B.A."/>
            <person name="Shenoy N."/>
            <person name="Stanke M."/>
            <person name="Ter-Hovhannisyan V."/>
            <person name="Tunlid A."/>
            <person name="Velagapudi R."/>
            <person name="Vision T.J."/>
            <person name="Zeng Q."/>
            <person name="Zolan M.E."/>
            <person name="Pukkila P.J."/>
        </authorList>
    </citation>
    <scope>NUCLEOTIDE SEQUENCE [LARGE SCALE GENOMIC DNA]</scope>
    <source>
        <strain evidence="17">Okayama-7 / 130 / ATCC MYA-4618 / FGSC 9003</strain>
    </source>
</reference>
<evidence type="ECO:0000256" key="12">
    <source>
        <dbReference type="RuleBase" id="RU003651"/>
    </source>
</evidence>
<dbReference type="HOGENOM" id="CLU_010189_3_1_1"/>
<comment type="caution">
    <text evidence="16">The sequence shown here is derived from an EMBL/GenBank/DDBJ whole genome shotgun (WGS) entry which is preliminary data.</text>
</comment>
<dbReference type="InterPro" id="IPR003960">
    <property type="entry name" value="ATPase_AAA_CS"/>
</dbReference>
<keyword evidence="10" id="KW-0472">Membrane</keyword>
<feature type="region of interest" description="Disordered" evidence="13">
    <location>
        <begin position="551"/>
        <end position="588"/>
    </location>
</feature>
<evidence type="ECO:0000313" key="16">
    <source>
        <dbReference type="EMBL" id="EAU90436.2"/>
    </source>
</evidence>
<evidence type="ECO:0000256" key="6">
    <source>
        <dbReference type="ARBA" id="ARBA00022801"/>
    </source>
</evidence>
<dbReference type="SUPFAM" id="SSF52540">
    <property type="entry name" value="P-loop containing nucleoside triphosphate hydrolases"/>
    <property type="match status" value="1"/>
</dbReference>
<organism evidence="16 17">
    <name type="scientific">Coprinopsis cinerea (strain Okayama-7 / 130 / ATCC MYA-4618 / FGSC 9003)</name>
    <name type="common">Inky cap fungus</name>
    <name type="synonym">Hormographiella aspergillata</name>
    <dbReference type="NCBI Taxonomy" id="240176"/>
    <lineage>
        <taxon>Eukaryota</taxon>
        <taxon>Fungi</taxon>
        <taxon>Dikarya</taxon>
        <taxon>Basidiomycota</taxon>
        <taxon>Agaricomycotina</taxon>
        <taxon>Agaricomycetes</taxon>
        <taxon>Agaricomycetidae</taxon>
        <taxon>Agaricales</taxon>
        <taxon>Agaricineae</taxon>
        <taxon>Psathyrellaceae</taxon>
        <taxon>Coprinopsis</taxon>
    </lineage>
</organism>
<dbReference type="PANTHER" id="PTHR23070">
    <property type="entry name" value="BCS1 AAA-TYPE ATPASE"/>
    <property type="match status" value="1"/>
</dbReference>
<gene>
    <name evidence="16" type="ORF">CC1G_00820</name>
</gene>
<evidence type="ECO:0000256" key="3">
    <source>
        <dbReference type="ARBA" id="ARBA00022692"/>
    </source>
</evidence>
<feature type="region of interest" description="Disordered" evidence="13">
    <location>
        <begin position="354"/>
        <end position="376"/>
    </location>
</feature>
<comment type="catalytic activity">
    <reaction evidence="11">
        <text>ATP + H2O = ADP + phosphate + H(+)</text>
        <dbReference type="Rhea" id="RHEA:13065"/>
        <dbReference type="ChEBI" id="CHEBI:15377"/>
        <dbReference type="ChEBI" id="CHEBI:15378"/>
        <dbReference type="ChEBI" id="CHEBI:30616"/>
        <dbReference type="ChEBI" id="CHEBI:43474"/>
        <dbReference type="ChEBI" id="CHEBI:456216"/>
    </reaction>
    <physiologicalReaction direction="left-to-right" evidence="11">
        <dbReference type="Rhea" id="RHEA:13066"/>
    </physiologicalReaction>
</comment>
<dbReference type="GO" id="GO:0016887">
    <property type="term" value="F:ATP hydrolysis activity"/>
    <property type="evidence" value="ECO:0007669"/>
    <property type="project" value="InterPro"/>
</dbReference>
<evidence type="ECO:0000313" key="17">
    <source>
        <dbReference type="Proteomes" id="UP000001861"/>
    </source>
</evidence>
<sequence length="660" mass="73983">MAGSLDSVAQQIFRLLDDVTDGQLKSSLSTPSNSTEPAILPIPTSFSITSILTLLLSFSALRNYIKFAFLGTILETARRWAFYYWYKISNAFFINVHLEDDDEPYDWMMVWLSRQPEWRSAKHIEVTTDDWGLDTNASHIEGEEDDPTDALHRTSGLNFIPTISTPTTLWYKGRYWMYVSRQIREAKGPYDSATKILDLRIMAWDSRKVLNDLLREAKKLYKESQENNVCIYTADLSNYWKLLACRPKRPLDSIVLDPGVKTLILDDALDFMLSKNWYIKRGIPFRRGYLLHGPPGTGKTSIIHALAGELGLNVYIISLSRCGMDDNTLGDIISRLPERCIALMEDIDAAFSRTLNRDGGSDSGSDDGEKSTPTSRVSLSGLLNALDGVGAQEGRILFATTNKYGTLDPALTRPGRMDVHVEFKLASRLQAKELYKRFYLPDEEATRISEEGLIKGSEADSPEVDGKTLPIGGDEKTGASEEPLPIAPHKRRAPKLSLEQVEGLSTEFASFIPERELSMASIQGYLMIYKTRPFEAVKDAPEWVVKERKAAALREESEKRRKDNEPEAKDSTEKGPDGTNDGVSGSGTARSDIQLQQVMEEDGPSFDDLISQTPFSTIIVELFETKNHVPLTLFTPLGCIPRYLKLLRERGSQAPAAIRR</sequence>
<feature type="region of interest" description="Disordered" evidence="13">
    <location>
        <begin position="455"/>
        <end position="494"/>
    </location>
</feature>
<dbReference type="Pfam" id="PF00004">
    <property type="entry name" value="AAA"/>
    <property type="match status" value="1"/>
</dbReference>
<dbReference type="SMART" id="SM01024">
    <property type="entry name" value="BCS1_N"/>
    <property type="match status" value="1"/>
</dbReference>
<feature type="compositionally biased region" description="Basic and acidic residues" evidence="13">
    <location>
        <begin position="551"/>
        <end position="576"/>
    </location>
</feature>
<dbReference type="InterPro" id="IPR003959">
    <property type="entry name" value="ATPase_AAA_core"/>
</dbReference>
<keyword evidence="6" id="KW-0378">Hydrolase</keyword>
<dbReference type="Gene3D" id="3.40.50.300">
    <property type="entry name" value="P-loop containing nucleotide triphosphate hydrolases"/>
    <property type="match status" value="1"/>
</dbReference>
<comment type="similarity">
    <text evidence="2">Belongs to the AAA ATPase family. BCS1 subfamily.</text>
</comment>
<keyword evidence="3" id="KW-0812">Transmembrane</keyword>
<dbReference type="GO" id="GO:0005524">
    <property type="term" value="F:ATP binding"/>
    <property type="evidence" value="ECO:0007669"/>
    <property type="project" value="UniProtKB-KW"/>
</dbReference>
<dbReference type="OMA" id="RCNPRYV"/>
<keyword evidence="4 12" id="KW-0547">Nucleotide-binding</keyword>
<dbReference type="InterPro" id="IPR057495">
    <property type="entry name" value="AAA_lid_BCS1"/>
</dbReference>
<feature type="domain" description="BCS1 N-terminal" evidence="15">
    <location>
        <begin position="68"/>
        <end position="254"/>
    </location>
</feature>
<evidence type="ECO:0000259" key="14">
    <source>
        <dbReference type="SMART" id="SM00382"/>
    </source>
</evidence>
<keyword evidence="7 12" id="KW-0067">ATP-binding</keyword>
<feature type="domain" description="AAA+ ATPase" evidence="14">
    <location>
        <begin position="285"/>
        <end position="427"/>
    </location>
</feature>
<dbReference type="PROSITE" id="PS00674">
    <property type="entry name" value="AAA"/>
    <property type="match status" value="1"/>
</dbReference>
<keyword evidence="17" id="KW-1185">Reference proteome</keyword>
<dbReference type="RefSeq" id="XP_001831273.2">
    <property type="nucleotide sequence ID" value="XM_001831221.2"/>
</dbReference>
<evidence type="ECO:0000256" key="5">
    <source>
        <dbReference type="ARBA" id="ARBA00022792"/>
    </source>
</evidence>
<dbReference type="InterPro" id="IPR050747">
    <property type="entry name" value="Mitochondrial_chaperone_BCS1"/>
</dbReference>
<dbReference type="SMART" id="SM00382">
    <property type="entry name" value="AAA"/>
    <property type="match status" value="1"/>
</dbReference>
<dbReference type="InParanoid" id="A8N8U5"/>
<accession>A8N8U5</accession>
<dbReference type="AlphaFoldDB" id="A8N8U5"/>
<keyword evidence="9" id="KW-0496">Mitochondrion</keyword>
<dbReference type="GeneID" id="6007738"/>
<dbReference type="GO" id="GO:0005743">
    <property type="term" value="C:mitochondrial inner membrane"/>
    <property type="evidence" value="ECO:0007669"/>
    <property type="project" value="UniProtKB-SubCell"/>
</dbReference>
<dbReference type="EMBL" id="AACS02000007">
    <property type="protein sequence ID" value="EAU90436.2"/>
    <property type="molecule type" value="Genomic_DNA"/>
</dbReference>
<evidence type="ECO:0000256" key="1">
    <source>
        <dbReference type="ARBA" id="ARBA00004434"/>
    </source>
</evidence>
<dbReference type="VEuPathDB" id="FungiDB:CC1G_00820"/>
<keyword evidence="5" id="KW-0999">Mitochondrion inner membrane</keyword>
<dbReference type="Pfam" id="PF25426">
    <property type="entry name" value="AAA_lid_BCS1"/>
    <property type="match status" value="1"/>
</dbReference>
<proteinExistence type="inferred from homology"/>
<dbReference type="eggNOG" id="KOG0743">
    <property type="taxonomic scope" value="Eukaryota"/>
</dbReference>
<name>A8N8U5_COPC7</name>
<evidence type="ECO:0000256" key="2">
    <source>
        <dbReference type="ARBA" id="ARBA00007448"/>
    </source>
</evidence>
<protein>
    <submittedName>
        <fullName evidence="16">Mitochondrial chaperone bcs1</fullName>
    </submittedName>
</protein>
<evidence type="ECO:0000256" key="7">
    <source>
        <dbReference type="ARBA" id="ARBA00022840"/>
    </source>
</evidence>
<evidence type="ECO:0000256" key="9">
    <source>
        <dbReference type="ARBA" id="ARBA00023128"/>
    </source>
</evidence>
<dbReference type="InterPro" id="IPR014851">
    <property type="entry name" value="BCS1_N"/>
</dbReference>
<dbReference type="Pfam" id="PF08740">
    <property type="entry name" value="BCS1_N"/>
    <property type="match status" value="1"/>
</dbReference>